<dbReference type="PROSITE" id="PS50878">
    <property type="entry name" value="RT_POL"/>
    <property type="match status" value="1"/>
</dbReference>
<dbReference type="PANTHER" id="PTHR46890:SF48">
    <property type="entry name" value="RNA-DIRECTED DNA POLYMERASE"/>
    <property type="match status" value="1"/>
</dbReference>
<keyword evidence="3" id="KW-1185">Reference proteome</keyword>
<name>A0ABR0QMR8_GOSAR</name>
<accession>A0ABR0QMR8</accession>
<dbReference type="Pfam" id="PF00078">
    <property type="entry name" value="RVT_1"/>
    <property type="match status" value="1"/>
</dbReference>
<dbReference type="Proteomes" id="UP001358586">
    <property type="component" value="Chromosome 3"/>
</dbReference>
<organism evidence="2 3">
    <name type="scientific">Gossypium arboreum</name>
    <name type="common">Tree cotton</name>
    <name type="synonym">Gossypium nanking</name>
    <dbReference type="NCBI Taxonomy" id="29729"/>
    <lineage>
        <taxon>Eukaryota</taxon>
        <taxon>Viridiplantae</taxon>
        <taxon>Streptophyta</taxon>
        <taxon>Embryophyta</taxon>
        <taxon>Tracheophyta</taxon>
        <taxon>Spermatophyta</taxon>
        <taxon>Magnoliopsida</taxon>
        <taxon>eudicotyledons</taxon>
        <taxon>Gunneridae</taxon>
        <taxon>Pentapetalae</taxon>
        <taxon>rosids</taxon>
        <taxon>malvids</taxon>
        <taxon>Malvales</taxon>
        <taxon>Malvaceae</taxon>
        <taxon>Malvoideae</taxon>
        <taxon>Gossypium</taxon>
    </lineage>
</organism>
<evidence type="ECO:0000259" key="1">
    <source>
        <dbReference type="PROSITE" id="PS50878"/>
    </source>
</evidence>
<dbReference type="InterPro" id="IPR000477">
    <property type="entry name" value="RT_dom"/>
</dbReference>
<reference evidence="2 3" key="1">
    <citation type="submission" date="2023-03" db="EMBL/GenBank/DDBJ databases">
        <title>WGS of Gossypium arboreum.</title>
        <authorList>
            <person name="Yu D."/>
        </authorList>
    </citation>
    <scope>NUCLEOTIDE SEQUENCE [LARGE SCALE GENOMIC DNA]</scope>
    <source>
        <tissue evidence="2">Leaf</tissue>
    </source>
</reference>
<evidence type="ECO:0000313" key="2">
    <source>
        <dbReference type="EMBL" id="KAK5840243.1"/>
    </source>
</evidence>
<feature type="domain" description="Reverse transcriptase" evidence="1">
    <location>
        <begin position="1"/>
        <end position="137"/>
    </location>
</feature>
<dbReference type="PANTHER" id="PTHR46890">
    <property type="entry name" value="NON-LTR RETROLELEMENT REVERSE TRANSCRIPTASE-LIKE PROTEIN-RELATED"/>
    <property type="match status" value="1"/>
</dbReference>
<gene>
    <name evidence="2" type="ORF">PVK06_009132</name>
</gene>
<dbReference type="EMBL" id="JARKNE010000003">
    <property type="protein sequence ID" value="KAK5840243.1"/>
    <property type="molecule type" value="Genomic_DNA"/>
</dbReference>
<evidence type="ECO:0000313" key="3">
    <source>
        <dbReference type="Proteomes" id="UP001358586"/>
    </source>
</evidence>
<dbReference type="SUPFAM" id="SSF56672">
    <property type="entry name" value="DNA/RNA polymerases"/>
    <property type="match status" value="1"/>
</dbReference>
<proteinExistence type="predicted"/>
<sequence>MRCISTASYAVIINGRRGKLFQPTRGLRQGDPLSPFLFLICNEGLSSLMRLAKNEGLWKGVKMSKRGLEITHLLFADDCMMFGEATERGAMVLKDILKEYESCSGQRVNFSKSTIFYSSNTTEDKKVEVSSLLGVRISKNPEK</sequence>
<comment type="caution">
    <text evidence="2">The sequence shown here is derived from an EMBL/GenBank/DDBJ whole genome shotgun (WGS) entry which is preliminary data.</text>
</comment>
<dbReference type="InterPro" id="IPR052343">
    <property type="entry name" value="Retrotransposon-Effector_Assoc"/>
</dbReference>
<dbReference type="InterPro" id="IPR043502">
    <property type="entry name" value="DNA/RNA_pol_sf"/>
</dbReference>
<protein>
    <recommendedName>
        <fullName evidence="1">Reverse transcriptase domain-containing protein</fullName>
    </recommendedName>
</protein>